<dbReference type="Proteomes" id="UP000323994">
    <property type="component" value="Unassembled WGS sequence"/>
</dbReference>
<name>A0A5M8R2E3_9BACT</name>
<reference evidence="4 5" key="1">
    <citation type="submission" date="2019-05" db="EMBL/GenBank/DDBJ databases">
        <authorList>
            <person name="Qu J.-H."/>
        </authorList>
    </citation>
    <scope>NUCLEOTIDE SEQUENCE [LARGE SCALE GENOMIC DNA]</scope>
    <source>
        <strain evidence="4 5">NS28</strain>
    </source>
</reference>
<keyword evidence="5" id="KW-1185">Reference proteome</keyword>
<keyword evidence="1 2" id="KW-0597">Phosphoprotein</keyword>
<dbReference type="Gene3D" id="3.40.50.2300">
    <property type="match status" value="1"/>
</dbReference>
<organism evidence="4 5">
    <name type="scientific">Dyadobacter flavalbus</name>
    <dbReference type="NCBI Taxonomy" id="2579942"/>
    <lineage>
        <taxon>Bacteria</taxon>
        <taxon>Pseudomonadati</taxon>
        <taxon>Bacteroidota</taxon>
        <taxon>Cytophagia</taxon>
        <taxon>Cytophagales</taxon>
        <taxon>Spirosomataceae</taxon>
        <taxon>Dyadobacter</taxon>
    </lineage>
</organism>
<protein>
    <submittedName>
        <fullName evidence="4">Response regulator</fullName>
    </submittedName>
</protein>
<dbReference type="InterPro" id="IPR001789">
    <property type="entry name" value="Sig_transdc_resp-reg_receiver"/>
</dbReference>
<dbReference type="EMBL" id="VBSN01000027">
    <property type="protein sequence ID" value="KAA6440342.1"/>
    <property type="molecule type" value="Genomic_DNA"/>
</dbReference>
<dbReference type="PANTHER" id="PTHR44591">
    <property type="entry name" value="STRESS RESPONSE REGULATOR PROTEIN 1"/>
    <property type="match status" value="1"/>
</dbReference>
<dbReference type="InterPro" id="IPR011006">
    <property type="entry name" value="CheY-like_superfamily"/>
</dbReference>
<evidence type="ECO:0000313" key="5">
    <source>
        <dbReference type="Proteomes" id="UP000323994"/>
    </source>
</evidence>
<dbReference type="GO" id="GO:0000160">
    <property type="term" value="P:phosphorelay signal transduction system"/>
    <property type="evidence" value="ECO:0007669"/>
    <property type="project" value="InterPro"/>
</dbReference>
<dbReference type="OrthoDB" id="9789181at2"/>
<evidence type="ECO:0000256" key="2">
    <source>
        <dbReference type="PROSITE-ProRule" id="PRU00169"/>
    </source>
</evidence>
<proteinExistence type="predicted"/>
<feature type="domain" description="Response regulatory" evidence="3">
    <location>
        <begin position="14"/>
        <end position="130"/>
    </location>
</feature>
<dbReference type="RefSeq" id="WP_139011355.1">
    <property type="nucleotide sequence ID" value="NZ_VBSN01000027.1"/>
</dbReference>
<dbReference type="CDD" id="cd17580">
    <property type="entry name" value="REC_2_DhkD-like"/>
    <property type="match status" value="1"/>
</dbReference>
<dbReference type="Pfam" id="PF00072">
    <property type="entry name" value="Response_reg"/>
    <property type="match status" value="1"/>
</dbReference>
<dbReference type="AlphaFoldDB" id="A0A5M8R2E3"/>
<evidence type="ECO:0000256" key="1">
    <source>
        <dbReference type="ARBA" id="ARBA00022553"/>
    </source>
</evidence>
<accession>A0A5M8R2E3</accession>
<comment type="caution">
    <text evidence="4">The sequence shown here is derived from an EMBL/GenBank/DDBJ whole genome shotgun (WGS) entry which is preliminary data.</text>
</comment>
<dbReference type="InterPro" id="IPR050595">
    <property type="entry name" value="Bact_response_regulator"/>
</dbReference>
<dbReference type="PROSITE" id="PS50110">
    <property type="entry name" value="RESPONSE_REGULATORY"/>
    <property type="match status" value="1"/>
</dbReference>
<gene>
    <name evidence="4" type="ORF">FEM33_06985</name>
</gene>
<sequence>MSTPQIKEKDERRRILVIDDNHDAADTLAMMLQLTGNEVKTCYNGLDGVAAAESFQPVAVMLDIGMPDVNGYETCRMIREKEWGKSIVIIALTGYGQQDDIQKSKESGFNAHLVKPLHLPDLTKLLDILLPKAE</sequence>
<dbReference type="SMART" id="SM00448">
    <property type="entry name" value="REC"/>
    <property type="match status" value="1"/>
</dbReference>
<evidence type="ECO:0000259" key="3">
    <source>
        <dbReference type="PROSITE" id="PS50110"/>
    </source>
</evidence>
<dbReference type="SUPFAM" id="SSF52172">
    <property type="entry name" value="CheY-like"/>
    <property type="match status" value="1"/>
</dbReference>
<dbReference type="PANTHER" id="PTHR44591:SF3">
    <property type="entry name" value="RESPONSE REGULATORY DOMAIN-CONTAINING PROTEIN"/>
    <property type="match status" value="1"/>
</dbReference>
<feature type="modified residue" description="4-aspartylphosphate" evidence="2">
    <location>
        <position position="63"/>
    </location>
</feature>
<evidence type="ECO:0000313" key="4">
    <source>
        <dbReference type="EMBL" id="KAA6440342.1"/>
    </source>
</evidence>